<reference evidence="1 2" key="1">
    <citation type="submission" date="2017-04" db="EMBL/GenBank/DDBJ databases">
        <authorList>
            <person name="Afonso C.L."/>
            <person name="Miller P.J."/>
            <person name="Scott M.A."/>
            <person name="Spackman E."/>
            <person name="Goraichik I."/>
            <person name="Dimitrov K.M."/>
            <person name="Suarez D.L."/>
            <person name="Swayne D.E."/>
        </authorList>
    </citation>
    <scope>NUCLEOTIDE SEQUENCE [LARGE SCALE GENOMIC DNA]</scope>
    <source>
        <strain evidence="1 2">DSM 11622</strain>
    </source>
</reference>
<dbReference type="STRING" id="645990.SAMN00120144_2787"/>
<accession>A0A1W1W2I8</accession>
<evidence type="ECO:0000313" key="2">
    <source>
        <dbReference type="Proteomes" id="UP000192266"/>
    </source>
</evidence>
<evidence type="ECO:0000313" key="1">
    <source>
        <dbReference type="EMBL" id="SMB99829.1"/>
    </source>
</evidence>
<dbReference type="EMBL" id="FWWW01000095">
    <property type="protein sequence ID" value="SMB99829.1"/>
    <property type="molecule type" value="Genomic_DNA"/>
</dbReference>
<keyword evidence="2" id="KW-1185">Reference proteome</keyword>
<name>A0A1W1W2I8_9BACT</name>
<protein>
    <submittedName>
        <fullName evidence="1">Uncharacterized protein</fullName>
    </submittedName>
</protein>
<dbReference type="OrthoDB" id="6402335at2"/>
<dbReference type="Proteomes" id="UP000192266">
    <property type="component" value="Unassembled WGS sequence"/>
</dbReference>
<organism evidence="1 2">
    <name type="scientific">Hymenobacter roseosalivarius DSM 11622</name>
    <dbReference type="NCBI Taxonomy" id="645990"/>
    <lineage>
        <taxon>Bacteria</taxon>
        <taxon>Pseudomonadati</taxon>
        <taxon>Bacteroidota</taxon>
        <taxon>Cytophagia</taxon>
        <taxon>Cytophagales</taxon>
        <taxon>Hymenobacteraceae</taxon>
        <taxon>Hymenobacter</taxon>
    </lineage>
</organism>
<gene>
    <name evidence="1" type="ORF">SAMN00120144_2787</name>
</gene>
<dbReference type="RefSeq" id="WP_084447426.1">
    <property type="nucleotide sequence ID" value="NZ_FWWW01000095.1"/>
</dbReference>
<sequence length="177" mass="20489">MEPELGVELVNALFVQISPEFLQDSAADPNLFNLFRNTRLMRVSYEYFAPFRQHAAVRRTQQLADNLGTSVYLLPLFYEGFPQPRRHTPISPEILEALHPNPDSATRQADEYLQLVGRFYREAHFAHFQRRYRHAYTQAVAEVRRNLPPPSLYPSHGGVLWGSKSCLSPYREPIFQG</sequence>
<dbReference type="AlphaFoldDB" id="A0A1W1W2I8"/>
<proteinExistence type="predicted"/>